<accession>A0A380MM96</accession>
<dbReference type="EMBL" id="UHID01000001">
    <property type="protein sequence ID" value="SUO93304.1"/>
    <property type="molecule type" value="Genomic_DNA"/>
</dbReference>
<protein>
    <submittedName>
        <fullName evidence="2">Bifunctional DNA primase/polymerase, N-terminal</fullName>
    </submittedName>
</protein>
<gene>
    <name evidence="2" type="ORF">NCTC7807_00308</name>
</gene>
<evidence type="ECO:0000259" key="1">
    <source>
        <dbReference type="SMART" id="SM00943"/>
    </source>
</evidence>
<evidence type="ECO:0000313" key="3">
    <source>
        <dbReference type="Proteomes" id="UP000254150"/>
    </source>
</evidence>
<proteinExistence type="predicted"/>
<dbReference type="CDD" id="cd04859">
    <property type="entry name" value="Prim_Pol"/>
    <property type="match status" value="1"/>
</dbReference>
<dbReference type="Pfam" id="PF09250">
    <property type="entry name" value="Prim-Pol"/>
    <property type="match status" value="1"/>
</dbReference>
<dbReference type="SUPFAM" id="SSF56747">
    <property type="entry name" value="Prim-pol domain"/>
    <property type="match status" value="1"/>
</dbReference>
<organism evidence="2 3">
    <name type="scientific">Streptomyces griseus</name>
    <dbReference type="NCBI Taxonomy" id="1911"/>
    <lineage>
        <taxon>Bacteria</taxon>
        <taxon>Bacillati</taxon>
        <taxon>Actinomycetota</taxon>
        <taxon>Actinomycetes</taxon>
        <taxon>Kitasatosporales</taxon>
        <taxon>Streptomycetaceae</taxon>
        <taxon>Streptomyces</taxon>
    </lineage>
</organism>
<dbReference type="Proteomes" id="UP000254150">
    <property type="component" value="Unassembled WGS sequence"/>
</dbReference>
<dbReference type="SMART" id="SM00943">
    <property type="entry name" value="Prim-Pol"/>
    <property type="match status" value="1"/>
</dbReference>
<dbReference type="AlphaFoldDB" id="A0A380MM96"/>
<dbReference type="RefSeq" id="WP_115067719.1">
    <property type="nucleotide sequence ID" value="NZ_UHID01000001.1"/>
</dbReference>
<sequence>MSTLLDAALAAAERGWPVFPLRPGGKRPALHPETRCPRTGACADGHVTWERRATTDPDRIRAAWGTGDWNIGLATGPARLVVIDLDKPKNGTDAPDGAANLLALCERAGQPVPTTRTVRTASGGAHLYFSTPDGSHLRNTAGALGPLIDTRAHGGYVLAPGSVIDGRLYRVEGPALIRPLPDWLLERLAPPHPRSDTDPAPVVPLPRAGSRLATVVLDRETTKARQAAEGARNATLLASVRAVGRFVAWGDLNRTHVETAFQGAGEAAGLPAAEVTATIRSALDWSIRTARPRSAA</sequence>
<evidence type="ECO:0000313" key="2">
    <source>
        <dbReference type="EMBL" id="SUO93304.1"/>
    </source>
</evidence>
<name>A0A380MM96_STRGR</name>
<feature type="domain" description="DNA primase/polymerase bifunctional N-terminal" evidence="1">
    <location>
        <begin position="8"/>
        <end position="184"/>
    </location>
</feature>
<dbReference type="InterPro" id="IPR015330">
    <property type="entry name" value="DNA_primase/pol_bifunc_N"/>
</dbReference>
<reference evidence="2 3" key="1">
    <citation type="submission" date="2018-06" db="EMBL/GenBank/DDBJ databases">
        <authorList>
            <consortium name="Pathogen Informatics"/>
            <person name="Doyle S."/>
        </authorList>
    </citation>
    <scope>NUCLEOTIDE SEQUENCE [LARGE SCALE GENOMIC DNA]</scope>
    <source>
        <strain evidence="2 3">NCTC7807</strain>
    </source>
</reference>